<evidence type="ECO:0000313" key="5">
    <source>
        <dbReference type="Proteomes" id="UP000184363"/>
    </source>
</evidence>
<dbReference type="AlphaFoldDB" id="A0A1M6S0X2"/>
<dbReference type="Proteomes" id="UP000184363">
    <property type="component" value="Unassembled WGS sequence"/>
</dbReference>
<dbReference type="OrthoDB" id="5522043at2"/>
<dbReference type="Gene3D" id="3.10.129.10">
    <property type="entry name" value="Hotdog Thioesterase"/>
    <property type="match status" value="2"/>
</dbReference>
<dbReference type="Pfam" id="PF22622">
    <property type="entry name" value="MFE-2_hydrat-2_N"/>
    <property type="match status" value="1"/>
</dbReference>
<dbReference type="PANTHER" id="PTHR13078:SF56">
    <property type="entry name" value="PEROXISOMAL MULTIFUNCTIONAL ENZYME TYPE 2"/>
    <property type="match status" value="1"/>
</dbReference>
<evidence type="ECO:0000259" key="3">
    <source>
        <dbReference type="Pfam" id="PF22622"/>
    </source>
</evidence>
<evidence type="ECO:0000313" key="4">
    <source>
        <dbReference type="EMBL" id="SHK38462.1"/>
    </source>
</evidence>
<keyword evidence="5" id="KW-1185">Reference proteome</keyword>
<dbReference type="InterPro" id="IPR002539">
    <property type="entry name" value="MaoC-like_dom"/>
</dbReference>
<feature type="domain" description="MaoC-like" evidence="2">
    <location>
        <begin position="160"/>
        <end position="239"/>
    </location>
</feature>
<evidence type="ECO:0000259" key="2">
    <source>
        <dbReference type="Pfam" id="PF01575"/>
    </source>
</evidence>
<dbReference type="Pfam" id="PF01575">
    <property type="entry name" value="MaoC_dehydratas"/>
    <property type="match status" value="1"/>
</dbReference>
<dbReference type="GO" id="GO:0003857">
    <property type="term" value="F:(3S)-3-hydroxyacyl-CoA dehydrogenase (NAD+) activity"/>
    <property type="evidence" value="ECO:0007669"/>
    <property type="project" value="TreeGrafter"/>
</dbReference>
<dbReference type="SUPFAM" id="SSF54637">
    <property type="entry name" value="Thioesterase/thiol ester dehydrase-isomerase"/>
    <property type="match status" value="2"/>
</dbReference>
<dbReference type="EMBL" id="FRAP01000005">
    <property type="protein sequence ID" value="SHK38462.1"/>
    <property type="molecule type" value="Genomic_DNA"/>
</dbReference>
<evidence type="ECO:0000256" key="1">
    <source>
        <dbReference type="ARBA" id="ARBA00005254"/>
    </source>
</evidence>
<dbReference type="STRING" id="1848.SAMN05443637_105266"/>
<feature type="domain" description="Peroxisomal multifunctional enzyme type 2-like N-terminal" evidence="3">
    <location>
        <begin position="22"/>
        <end position="123"/>
    </location>
</feature>
<comment type="similarity">
    <text evidence="1">Belongs to the enoyl-CoA hydratase/isomerase family.</text>
</comment>
<dbReference type="RefSeq" id="WP_073456571.1">
    <property type="nucleotide sequence ID" value="NZ_FRAP01000005.1"/>
</dbReference>
<reference evidence="4 5" key="1">
    <citation type="submission" date="2016-11" db="EMBL/GenBank/DDBJ databases">
        <authorList>
            <person name="Jaros S."/>
            <person name="Januszkiewicz K."/>
            <person name="Wedrychowicz H."/>
        </authorList>
    </citation>
    <scope>NUCLEOTIDE SEQUENCE [LARGE SCALE GENOMIC DNA]</scope>
    <source>
        <strain evidence="4 5">DSM 43832</strain>
    </source>
</reference>
<dbReference type="GO" id="GO:0004300">
    <property type="term" value="F:enoyl-CoA hydratase activity"/>
    <property type="evidence" value="ECO:0007669"/>
    <property type="project" value="TreeGrafter"/>
</dbReference>
<dbReference type="PANTHER" id="PTHR13078">
    <property type="entry name" value="PEROXISOMAL MULTIFUNCTIONAL ENZYME TYPE 2-RELATED"/>
    <property type="match status" value="1"/>
</dbReference>
<sequence>MSTATVELQRLAGTDLGTHTSTYDDTATILYALAVGASATELDLVYERDLRAMPTYACAMGLWAVEAAGRLGAYDPRRSLHAGQRLVIHRPLPASGSIPMTGRVANVYDKGKAAVVEIEVSSEVFSTVYTIFLPGLGGWGGDRGPAADRGEPVPPTTWTTFATSPNLAALYRLTGDRHPVHIDPDVATANGFDRPILHGLCTLGITARIVAGQVGAHPAGLEWLDARLAAPVLPGDTLEIGSGTRDGLAYLTARSGDMTVLTGRARYCV</sequence>
<organism evidence="4 5">
    <name type="scientific">Pseudonocardia thermophila</name>
    <dbReference type="NCBI Taxonomy" id="1848"/>
    <lineage>
        <taxon>Bacteria</taxon>
        <taxon>Bacillati</taxon>
        <taxon>Actinomycetota</taxon>
        <taxon>Actinomycetes</taxon>
        <taxon>Pseudonocardiales</taxon>
        <taxon>Pseudonocardiaceae</taxon>
        <taxon>Pseudonocardia</taxon>
    </lineage>
</organism>
<dbReference type="GO" id="GO:0006635">
    <property type="term" value="P:fatty acid beta-oxidation"/>
    <property type="evidence" value="ECO:0007669"/>
    <property type="project" value="TreeGrafter"/>
</dbReference>
<dbReference type="InterPro" id="IPR054357">
    <property type="entry name" value="MFE-2_N"/>
</dbReference>
<dbReference type="InterPro" id="IPR029069">
    <property type="entry name" value="HotDog_dom_sf"/>
</dbReference>
<gene>
    <name evidence="4" type="ORF">SAMN05443637_105266</name>
</gene>
<proteinExistence type="inferred from homology"/>
<accession>A0A1M6S0X2</accession>
<name>A0A1M6S0X2_PSETH</name>
<dbReference type="GO" id="GO:0044594">
    <property type="term" value="F:17-beta-hydroxysteroid dehydrogenase (NAD+) activity"/>
    <property type="evidence" value="ECO:0007669"/>
    <property type="project" value="TreeGrafter"/>
</dbReference>
<protein>
    <submittedName>
        <fullName evidence="4">N-terminal half of MaoC dehydratase</fullName>
    </submittedName>
</protein>